<sequence>MQINVTTDYAIRIVLYLAIQNKVTSSKDIAMAMGIPKSYIFKITNKLIAAGIIQRIVGAKGGFILDKRVEEISMYEIFKVMEATVKINRYLEGDDYCKCFEIQNCSLRKFYSMMQSSLENMLKATMIKDVLDINK</sequence>
<dbReference type="GO" id="GO:0005829">
    <property type="term" value="C:cytosol"/>
    <property type="evidence" value="ECO:0007669"/>
    <property type="project" value="TreeGrafter"/>
</dbReference>
<comment type="caution">
    <text evidence="1">The sequence shown here is derived from an EMBL/GenBank/DDBJ whole genome shotgun (WGS) entry which is preliminary data.</text>
</comment>
<protein>
    <submittedName>
        <fullName evidence="1">Rrf2 family protein</fullName>
    </submittedName>
</protein>
<dbReference type="PROSITE" id="PS51197">
    <property type="entry name" value="HTH_RRF2_2"/>
    <property type="match status" value="1"/>
</dbReference>
<dbReference type="Pfam" id="PF02082">
    <property type="entry name" value="Rrf2"/>
    <property type="match status" value="1"/>
</dbReference>
<dbReference type="Gene3D" id="1.10.10.10">
    <property type="entry name" value="Winged helix-like DNA-binding domain superfamily/Winged helix DNA-binding domain"/>
    <property type="match status" value="1"/>
</dbReference>
<dbReference type="PANTHER" id="PTHR33221:SF15">
    <property type="entry name" value="HTH-TYPE TRANSCRIPTIONAL REGULATOR YWGB-RELATED"/>
    <property type="match status" value="1"/>
</dbReference>
<dbReference type="InterPro" id="IPR000944">
    <property type="entry name" value="Tscrpt_reg_Rrf2"/>
</dbReference>
<dbReference type="PANTHER" id="PTHR33221">
    <property type="entry name" value="WINGED HELIX-TURN-HELIX TRANSCRIPTIONAL REGULATOR, RRF2 FAMILY"/>
    <property type="match status" value="1"/>
</dbReference>
<dbReference type="NCBIfam" id="TIGR00738">
    <property type="entry name" value="rrf2_super"/>
    <property type="match status" value="1"/>
</dbReference>
<dbReference type="InterPro" id="IPR036388">
    <property type="entry name" value="WH-like_DNA-bd_sf"/>
</dbReference>
<dbReference type="eggNOG" id="COG1959">
    <property type="taxonomic scope" value="Bacteria"/>
</dbReference>
<dbReference type="SUPFAM" id="SSF46785">
    <property type="entry name" value="Winged helix' DNA-binding domain"/>
    <property type="match status" value="1"/>
</dbReference>
<organism evidence="1">
    <name type="scientific">Phascolarctobacterium faecium</name>
    <dbReference type="NCBI Taxonomy" id="33025"/>
    <lineage>
        <taxon>Bacteria</taxon>
        <taxon>Bacillati</taxon>
        <taxon>Bacillota</taxon>
        <taxon>Negativicutes</taxon>
        <taxon>Acidaminococcales</taxon>
        <taxon>Acidaminococcaceae</taxon>
        <taxon>Phascolarctobacterium</taxon>
    </lineage>
</organism>
<reference evidence="1" key="1">
    <citation type="submission" date="2012-11" db="EMBL/GenBank/DDBJ databases">
        <title>Dependencies among metagenomic species, viruses, plasmids and units of genetic variation.</title>
        <authorList>
            <person name="Nielsen H.B."/>
            <person name="Almeida M."/>
            <person name="Juncker A.S."/>
            <person name="Rasmussen S."/>
            <person name="Li J."/>
            <person name="Sunagawa S."/>
            <person name="Plichta D."/>
            <person name="Gautier L."/>
            <person name="Le Chatelier E."/>
            <person name="Peletier E."/>
            <person name="Bonde I."/>
            <person name="Nielsen T."/>
            <person name="Manichanh C."/>
            <person name="Arumugam M."/>
            <person name="Batto J."/>
            <person name="Santos M.B.Q.D."/>
            <person name="Blom N."/>
            <person name="Borruel N."/>
            <person name="Burgdorf K.S."/>
            <person name="Boumezbeur F."/>
            <person name="Casellas F."/>
            <person name="Dore J."/>
            <person name="Guarner F."/>
            <person name="Hansen T."/>
            <person name="Hildebrand F."/>
            <person name="Kaas R.S."/>
            <person name="Kennedy S."/>
            <person name="Kristiansen K."/>
            <person name="Kultima J.R."/>
            <person name="Leonard P."/>
            <person name="Levenez F."/>
            <person name="Lund O."/>
            <person name="Moumen B."/>
            <person name="Le Paslier D."/>
            <person name="Pons N."/>
            <person name="Pedersen O."/>
            <person name="Prifti E."/>
            <person name="Qin J."/>
            <person name="Raes J."/>
            <person name="Tap J."/>
            <person name="Tims S."/>
            <person name="Ussery D.W."/>
            <person name="Yamada T."/>
            <person name="MetaHit consortium"/>
            <person name="Renault P."/>
            <person name="Sicheritz-Ponten T."/>
            <person name="Bork P."/>
            <person name="Wang J."/>
            <person name="Brunak S."/>
            <person name="Ehrlich S.D."/>
        </authorList>
    </citation>
    <scope>NUCLEOTIDE SEQUENCE [LARGE SCALE GENOMIC DNA]</scope>
</reference>
<dbReference type="GO" id="GO:0003700">
    <property type="term" value="F:DNA-binding transcription factor activity"/>
    <property type="evidence" value="ECO:0007669"/>
    <property type="project" value="TreeGrafter"/>
</dbReference>
<dbReference type="AlphaFoldDB" id="R6IFT6"/>
<name>R6IFT6_9FIRM</name>
<evidence type="ECO:0000313" key="1">
    <source>
        <dbReference type="EMBL" id="CDB45424.1"/>
    </source>
</evidence>
<dbReference type="HOGENOM" id="CLU_107144_1_3_9"/>
<dbReference type="STRING" id="1262914.BN533_00552"/>
<dbReference type="InterPro" id="IPR036390">
    <property type="entry name" value="WH_DNA-bd_sf"/>
</dbReference>
<accession>R6IFT6</accession>
<dbReference type="EMBL" id="CBDS010000034">
    <property type="protein sequence ID" value="CDB45424.1"/>
    <property type="molecule type" value="Genomic_DNA"/>
</dbReference>
<proteinExistence type="predicted"/>
<gene>
    <name evidence="1" type="ORF">BN533_00552</name>
</gene>